<dbReference type="PANTHER" id="PTHR22912:SF217">
    <property type="entry name" value="DIHYDROLIPOYL DEHYDROGENASE"/>
    <property type="match status" value="1"/>
</dbReference>
<dbReference type="GO" id="GO:0005737">
    <property type="term" value="C:cytoplasm"/>
    <property type="evidence" value="ECO:0007669"/>
    <property type="project" value="UniProtKB-SubCell"/>
</dbReference>
<evidence type="ECO:0000256" key="11">
    <source>
        <dbReference type="ARBA" id="ARBA00023284"/>
    </source>
</evidence>
<organism evidence="19 20">
    <name type="scientific">Marinilabilia salmonicolor</name>
    <dbReference type="NCBI Taxonomy" id="989"/>
    <lineage>
        <taxon>Bacteria</taxon>
        <taxon>Pseudomonadati</taxon>
        <taxon>Bacteroidota</taxon>
        <taxon>Bacteroidia</taxon>
        <taxon>Marinilabiliales</taxon>
        <taxon>Marinilabiliaceae</taxon>
        <taxon>Marinilabilia</taxon>
    </lineage>
</organism>
<dbReference type="PRINTS" id="PR00411">
    <property type="entry name" value="PNDRDTASEI"/>
</dbReference>
<evidence type="ECO:0000256" key="6">
    <source>
        <dbReference type="ARBA" id="ARBA00022630"/>
    </source>
</evidence>
<dbReference type="EMBL" id="QPIZ01000008">
    <property type="protein sequence ID" value="RCW36661.1"/>
    <property type="molecule type" value="Genomic_DNA"/>
</dbReference>
<dbReference type="Gene3D" id="3.50.50.60">
    <property type="entry name" value="FAD/NAD(P)-binding domain"/>
    <property type="match status" value="2"/>
</dbReference>
<evidence type="ECO:0000256" key="16">
    <source>
        <dbReference type="RuleBase" id="RU003692"/>
    </source>
</evidence>
<dbReference type="GO" id="GO:0050660">
    <property type="term" value="F:flavin adenine dinucleotide binding"/>
    <property type="evidence" value="ECO:0007669"/>
    <property type="project" value="InterPro"/>
</dbReference>
<reference evidence="19 20" key="1">
    <citation type="submission" date="2018-07" db="EMBL/GenBank/DDBJ databases">
        <title>Freshwater and sediment microbial communities from various areas in North America, analyzing microbe dynamics in response to fracking.</title>
        <authorList>
            <person name="Lamendella R."/>
        </authorList>
    </citation>
    <scope>NUCLEOTIDE SEQUENCE [LARGE SCALE GENOMIC DNA]</scope>
    <source>
        <strain evidence="19 20">160A</strain>
    </source>
</reference>
<gene>
    <name evidence="19" type="ORF">DFO77_108103</name>
</gene>
<dbReference type="SUPFAM" id="SSF51905">
    <property type="entry name" value="FAD/NAD(P)-binding domain"/>
    <property type="match status" value="1"/>
</dbReference>
<feature type="domain" description="Pyridine nucleotide-disulphide oxidoreductase dimerisation" evidence="17">
    <location>
        <begin position="344"/>
        <end position="453"/>
    </location>
</feature>
<dbReference type="PIRSF" id="PIRSF000350">
    <property type="entry name" value="Mercury_reductase_MerA"/>
    <property type="match status" value="1"/>
</dbReference>
<evidence type="ECO:0000256" key="3">
    <source>
        <dbReference type="ARBA" id="ARBA00012608"/>
    </source>
</evidence>
<comment type="catalytic activity">
    <reaction evidence="12 16">
        <text>N(6)-[(R)-dihydrolipoyl]-L-lysyl-[protein] + NAD(+) = N(6)-[(R)-lipoyl]-L-lysyl-[protein] + NADH + H(+)</text>
        <dbReference type="Rhea" id="RHEA:15045"/>
        <dbReference type="Rhea" id="RHEA-COMP:10474"/>
        <dbReference type="Rhea" id="RHEA-COMP:10475"/>
        <dbReference type="ChEBI" id="CHEBI:15378"/>
        <dbReference type="ChEBI" id="CHEBI:57540"/>
        <dbReference type="ChEBI" id="CHEBI:57945"/>
        <dbReference type="ChEBI" id="CHEBI:83099"/>
        <dbReference type="ChEBI" id="CHEBI:83100"/>
        <dbReference type="EC" id="1.8.1.4"/>
    </reaction>
</comment>
<keyword evidence="8 16" id="KW-0560">Oxidoreductase</keyword>
<dbReference type="EC" id="1.8.1.4" evidence="3 16"/>
<dbReference type="InterPro" id="IPR012999">
    <property type="entry name" value="Pyr_OxRdtase_I_AS"/>
</dbReference>
<evidence type="ECO:0000256" key="4">
    <source>
        <dbReference type="ARBA" id="ARBA00016961"/>
    </source>
</evidence>
<dbReference type="SUPFAM" id="SSF55424">
    <property type="entry name" value="FAD/NAD-linked reductases, dimerisation (C-terminal) domain"/>
    <property type="match status" value="1"/>
</dbReference>
<evidence type="ECO:0000259" key="18">
    <source>
        <dbReference type="Pfam" id="PF07992"/>
    </source>
</evidence>
<dbReference type="InterPro" id="IPR036188">
    <property type="entry name" value="FAD/NAD-bd_sf"/>
</dbReference>
<evidence type="ECO:0000313" key="19">
    <source>
        <dbReference type="EMBL" id="RCW36661.1"/>
    </source>
</evidence>
<dbReference type="InterPro" id="IPR001100">
    <property type="entry name" value="Pyr_nuc-diS_OxRdtase"/>
</dbReference>
<evidence type="ECO:0000256" key="9">
    <source>
        <dbReference type="ARBA" id="ARBA00023027"/>
    </source>
</evidence>
<accession>A0A2T0XDE5</accession>
<evidence type="ECO:0000259" key="17">
    <source>
        <dbReference type="Pfam" id="PF02852"/>
    </source>
</evidence>
<name>A0A2T0XDE5_9BACT</name>
<evidence type="ECO:0000256" key="1">
    <source>
        <dbReference type="ARBA" id="ARBA00004496"/>
    </source>
</evidence>
<keyword evidence="20" id="KW-1185">Reference proteome</keyword>
<evidence type="ECO:0000256" key="7">
    <source>
        <dbReference type="ARBA" id="ARBA00022827"/>
    </source>
</evidence>
<keyword evidence="5" id="KW-0963">Cytoplasm</keyword>
<dbReference type="PROSITE" id="PS00076">
    <property type="entry name" value="PYRIDINE_REDOX_1"/>
    <property type="match status" value="1"/>
</dbReference>
<protein>
    <recommendedName>
        <fullName evidence="4 16">Dihydrolipoyl dehydrogenase</fullName>
        <ecNumber evidence="3 16">1.8.1.4</ecNumber>
    </recommendedName>
</protein>
<dbReference type="PRINTS" id="PR00368">
    <property type="entry name" value="FADPNR"/>
</dbReference>
<evidence type="ECO:0000256" key="15">
    <source>
        <dbReference type="PIRSR" id="PIRSR000350-4"/>
    </source>
</evidence>
<feature type="binding site" evidence="14">
    <location>
        <position position="269"/>
    </location>
    <ligand>
        <name>NAD(+)</name>
        <dbReference type="ChEBI" id="CHEBI:57540"/>
    </ligand>
</feature>
<dbReference type="PANTHER" id="PTHR22912">
    <property type="entry name" value="DISULFIDE OXIDOREDUCTASE"/>
    <property type="match status" value="1"/>
</dbReference>
<comment type="subcellular location">
    <subcellularLocation>
        <location evidence="1">Cytoplasm</location>
    </subcellularLocation>
</comment>
<feature type="domain" description="FAD/NAD(P)-binding" evidence="18">
    <location>
        <begin position="3"/>
        <end position="324"/>
    </location>
</feature>
<keyword evidence="14" id="KW-0547">Nucleotide-binding</keyword>
<dbReference type="InterPro" id="IPR004099">
    <property type="entry name" value="Pyr_nucl-diS_OxRdtase_dimer"/>
</dbReference>
<feature type="binding site" evidence="14">
    <location>
        <position position="113"/>
    </location>
    <ligand>
        <name>FAD</name>
        <dbReference type="ChEBI" id="CHEBI:57692"/>
    </ligand>
</feature>
<dbReference type="STRING" id="1168289.GCA_000259075_02906"/>
<comment type="caution">
    <text evidence="19">The sequence shown here is derived from an EMBL/GenBank/DDBJ whole genome shotgun (WGS) entry which is preliminary data.</text>
</comment>
<dbReference type="InterPro" id="IPR050151">
    <property type="entry name" value="Class-I_Pyr_Nuc-Dis_Oxidored"/>
</dbReference>
<dbReference type="AlphaFoldDB" id="A0A2T0XDE5"/>
<feature type="binding site" evidence="14">
    <location>
        <position position="202"/>
    </location>
    <ligand>
        <name>NAD(+)</name>
        <dbReference type="ChEBI" id="CHEBI:57540"/>
    </ligand>
</feature>
<evidence type="ECO:0000256" key="10">
    <source>
        <dbReference type="ARBA" id="ARBA00023157"/>
    </source>
</evidence>
<dbReference type="OrthoDB" id="9800167at2"/>
<evidence type="ECO:0000313" key="20">
    <source>
        <dbReference type="Proteomes" id="UP000252733"/>
    </source>
</evidence>
<feature type="disulfide bond" description="Redox-active" evidence="15">
    <location>
        <begin position="40"/>
        <end position="45"/>
    </location>
</feature>
<evidence type="ECO:0000256" key="2">
    <source>
        <dbReference type="ARBA" id="ARBA00007532"/>
    </source>
</evidence>
<keyword evidence="6 16" id="KW-0285">Flavoprotein</keyword>
<dbReference type="InterPro" id="IPR006258">
    <property type="entry name" value="Lipoamide_DH"/>
</dbReference>
<dbReference type="NCBIfam" id="TIGR01350">
    <property type="entry name" value="lipoamide_DH"/>
    <property type="match status" value="1"/>
</dbReference>
<dbReference type="FunFam" id="3.30.390.30:FF:000001">
    <property type="entry name" value="Dihydrolipoyl dehydrogenase"/>
    <property type="match status" value="1"/>
</dbReference>
<evidence type="ECO:0000256" key="8">
    <source>
        <dbReference type="ARBA" id="ARBA00023002"/>
    </source>
</evidence>
<keyword evidence="10" id="KW-1015">Disulfide bond</keyword>
<dbReference type="Proteomes" id="UP000252733">
    <property type="component" value="Unassembled WGS sequence"/>
</dbReference>
<keyword evidence="11 16" id="KW-0676">Redox-active center</keyword>
<proteinExistence type="inferred from homology"/>
<evidence type="ECO:0000256" key="5">
    <source>
        <dbReference type="ARBA" id="ARBA00022490"/>
    </source>
</evidence>
<comment type="cofactor">
    <cofactor evidence="14 16">
        <name>FAD</name>
        <dbReference type="ChEBI" id="CHEBI:57692"/>
    </cofactor>
    <text evidence="14 16">Binds 1 FAD per subunit.</text>
</comment>
<dbReference type="RefSeq" id="WP_106153816.1">
    <property type="nucleotide sequence ID" value="NZ_PVTS01000013.1"/>
</dbReference>
<comment type="miscellaneous">
    <text evidence="16">The active site is a redox-active disulfide bond.</text>
</comment>
<keyword evidence="7 14" id="KW-0274">FAD</keyword>
<dbReference type="GO" id="GO:0006103">
    <property type="term" value="P:2-oxoglutarate metabolic process"/>
    <property type="evidence" value="ECO:0007669"/>
    <property type="project" value="TreeGrafter"/>
</dbReference>
<dbReference type="InterPro" id="IPR016156">
    <property type="entry name" value="FAD/NAD-linked_Rdtase_dimer_sf"/>
</dbReference>
<feature type="binding site" evidence="14">
    <location>
        <position position="49"/>
    </location>
    <ligand>
        <name>FAD</name>
        <dbReference type="ChEBI" id="CHEBI:57692"/>
    </ligand>
</feature>
<feature type="binding site" evidence="14">
    <location>
        <begin position="179"/>
        <end position="186"/>
    </location>
    <ligand>
        <name>NAD(+)</name>
        <dbReference type="ChEBI" id="CHEBI:57540"/>
    </ligand>
</feature>
<dbReference type="Pfam" id="PF07992">
    <property type="entry name" value="Pyr_redox_2"/>
    <property type="match status" value="1"/>
</dbReference>
<evidence type="ECO:0000256" key="14">
    <source>
        <dbReference type="PIRSR" id="PIRSR000350-3"/>
    </source>
</evidence>
<dbReference type="Pfam" id="PF02852">
    <property type="entry name" value="Pyr_redox_dim"/>
    <property type="match status" value="1"/>
</dbReference>
<feature type="binding site" evidence="14">
    <location>
        <position position="309"/>
    </location>
    <ligand>
        <name>FAD</name>
        <dbReference type="ChEBI" id="CHEBI:57692"/>
    </ligand>
</feature>
<evidence type="ECO:0000256" key="12">
    <source>
        <dbReference type="ARBA" id="ARBA00049187"/>
    </source>
</evidence>
<dbReference type="InterPro" id="IPR023753">
    <property type="entry name" value="FAD/NAD-binding_dom"/>
</dbReference>
<keyword evidence="9 14" id="KW-0520">NAD</keyword>
<sequence>MSYDLVVIGSGPGGYVAAIRASQLGMKVGVVEKAELGGVCLNWGCIPTKSLLKSAQVFEYLNHAKDYGIKIDGKASADFSAMVKRSREVAGGMSNGIQFLFKKNKIEVIQGTGKLTKDKKVEVTNSDGKKDTIEAKHVLLATGARSRQLPNLPQDGEKIIGYRKALTLEKQPESMVVVGSGAIGSEFAYFYNSIGTNVTLVEYLDNVVPLEDEEVSKQLGRSFKKAGIKVMTSSEVTNVDTSGKKVKVTVKTKKGEESIEADIVLSAVGIAPNIEDIGLEEAGVEVEKGRVKVDEFYRTSAEGVYAIGDIVPGQALAHTASAEGIICVEKIAGKDVEPLNYGNIPACTYTTPEVASVGMTEKAAKEAGYELKVGKFPFSASGKASAAGHKEGFVKLIFDAKYGELLGAHMIGANVTEMIAELVTARKLETTGHEIIKTVHPHPTMSEAVMEAAAAAYDEVIHI</sequence>
<comment type="similarity">
    <text evidence="2 16">Belongs to the class-I pyridine nucleotide-disulfide oxidoreductase family.</text>
</comment>
<dbReference type="Gene3D" id="3.30.390.30">
    <property type="match status" value="1"/>
</dbReference>
<dbReference type="GO" id="GO:0004148">
    <property type="term" value="F:dihydrolipoyl dehydrogenase (NADH) activity"/>
    <property type="evidence" value="ECO:0007669"/>
    <property type="project" value="UniProtKB-EC"/>
</dbReference>
<evidence type="ECO:0000256" key="13">
    <source>
        <dbReference type="PIRSR" id="PIRSR000350-2"/>
    </source>
</evidence>
<feature type="active site" description="Proton acceptor" evidence="13">
    <location>
        <position position="442"/>
    </location>
</feature>